<dbReference type="GO" id="GO:0016477">
    <property type="term" value="P:cell migration"/>
    <property type="evidence" value="ECO:0007669"/>
    <property type="project" value="TreeGrafter"/>
</dbReference>
<dbReference type="GO" id="GO:0034332">
    <property type="term" value="P:adherens junction organization"/>
    <property type="evidence" value="ECO:0007669"/>
    <property type="project" value="TreeGrafter"/>
</dbReference>
<dbReference type="PANTHER" id="PTHR24027">
    <property type="entry name" value="CADHERIN-23"/>
    <property type="match status" value="1"/>
</dbReference>
<sequence>MQVLMLLLASAGTCLGLLVATAADTSPARPDSPSLLPTHRRQKRDWIWNQMHIDEEKNTSLPHYVGKIKSSVNHKNTKYVLRGDSVGKVFRVREDTGDVYAFERLDREKIPEYHLTALVVDKNTNKNLESPSSFTIKVHDVNDNWPVFTHRLFNASVPEMSAVGTSVIRVTAVDADDPTVADHASVMYQILKGEEYFAIDGSGLIFTTTKTLDREVQAKYEIVVEARDAQGLRGESGTATVLITLQDINDNFPIFTQPKYTFAVPEDIRVGSSLGSLFVEDPDEPQNRMTKYSIVQGEYRDTFTIETDPNHNEGIIKPMKVCRHAAMTSDVGFGAPRIPRTHPGATTRSEAIKGVHSGSAQS</sequence>
<evidence type="ECO:0000256" key="9">
    <source>
        <dbReference type="ARBA" id="ARBA00022949"/>
    </source>
</evidence>
<feature type="signal peptide" evidence="14">
    <location>
        <begin position="1"/>
        <end position="16"/>
    </location>
</feature>
<dbReference type="GO" id="GO:0005923">
    <property type="term" value="C:bicellular tight junction"/>
    <property type="evidence" value="ECO:0007669"/>
    <property type="project" value="TreeGrafter"/>
</dbReference>
<dbReference type="InterPro" id="IPR002126">
    <property type="entry name" value="Cadherin-like_dom"/>
</dbReference>
<keyword evidence="11" id="KW-0325">Glycoprotein</keyword>
<evidence type="ECO:0000256" key="10">
    <source>
        <dbReference type="ARBA" id="ARBA00023136"/>
    </source>
</evidence>
<dbReference type="PRINTS" id="PR00205">
    <property type="entry name" value="CADHERIN"/>
</dbReference>
<keyword evidence="4" id="KW-0165">Cleavage on pair of basic residues</keyword>
<evidence type="ECO:0000256" key="4">
    <source>
        <dbReference type="ARBA" id="ARBA00022685"/>
    </source>
</evidence>
<dbReference type="GeneID" id="102739471"/>
<keyword evidence="9" id="KW-0965">Cell junction</keyword>
<dbReference type="Gene3D" id="2.60.40.60">
    <property type="entry name" value="Cadherins"/>
    <property type="match status" value="3"/>
</dbReference>
<dbReference type="GO" id="GO:0005509">
    <property type="term" value="F:calcium ion binding"/>
    <property type="evidence" value="ECO:0007669"/>
    <property type="project" value="UniProtKB-UniRule"/>
</dbReference>
<feature type="domain" description="Cadherin" evidence="15">
    <location>
        <begin position="149"/>
        <end position="255"/>
    </location>
</feature>
<dbReference type="SMART" id="SM00112">
    <property type="entry name" value="CA"/>
    <property type="match status" value="2"/>
</dbReference>
<evidence type="ECO:0000256" key="2">
    <source>
        <dbReference type="ARBA" id="ARBA00004282"/>
    </source>
</evidence>
<dbReference type="GO" id="GO:0005912">
    <property type="term" value="C:adherens junction"/>
    <property type="evidence" value="ECO:0007669"/>
    <property type="project" value="TreeGrafter"/>
</dbReference>
<dbReference type="FunFam" id="2.60.40.60:FF:000219">
    <property type="entry name" value="Cadherin 5"/>
    <property type="match status" value="1"/>
</dbReference>
<gene>
    <name evidence="17" type="primary">CDH5</name>
</gene>
<keyword evidence="7" id="KW-0677">Repeat</keyword>
<dbReference type="CTD" id="1003"/>
<accession>A0A7F8QP07</accession>
<evidence type="ECO:0000313" key="16">
    <source>
        <dbReference type="Proteomes" id="UP000245341"/>
    </source>
</evidence>
<evidence type="ECO:0000256" key="6">
    <source>
        <dbReference type="ARBA" id="ARBA00022729"/>
    </source>
</evidence>
<name>A0A7F8QP07_LEPWE</name>
<dbReference type="Proteomes" id="UP000245341">
    <property type="component" value="Unplaced"/>
</dbReference>
<dbReference type="OrthoDB" id="6252479at2759"/>
<keyword evidence="6 14" id="KW-0732">Signal</keyword>
<feature type="region of interest" description="Disordered" evidence="13">
    <location>
        <begin position="333"/>
        <end position="362"/>
    </location>
</feature>
<dbReference type="InterPro" id="IPR015919">
    <property type="entry name" value="Cadherin-like_sf"/>
</dbReference>
<dbReference type="GO" id="GO:0008013">
    <property type="term" value="F:beta-catenin binding"/>
    <property type="evidence" value="ECO:0007669"/>
    <property type="project" value="TreeGrafter"/>
</dbReference>
<feature type="domain" description="Cadherin" evidence="15">
    <location>
        <begin position="256"/>
        <end position="316"/>
    </location>
</feature>
<dbReference type="GO" id="GO:0007156">
    <property type="term" value="P:homophilic cell adhesion via plasma membrane adhesion molecules"/>
    <property type="evidence" value="ECO:0007669"/>
    <property type="project" value="InterPro"/>
</dbReference>
<dbReference type="GO" id="GO:0045296">
    <property type="term" value="F:cadherin binding"/>
    <property type="evidence" value="ECO:0007669"/>
    <property type="project" value="TreeGrafter"/>
</dbReference>
<evidence type="ECO:0000256" key="3">
    <source>
        <dbReference type="ARBA" id="ARBA00022475"/>
    </source>
</evidence>
<keyword evidence="8 12" id="KW-0106">Calcium</keyword>
<dbReference type="GO" id="GO:0016339">
    <property type="term" value="P:calcium-dependent cell-cell adhesion via plasma membrane cell adhesion molecules"/>
    <property type="evidence" value="ECO:0007669"/>
    <property type="project" value="TreeGrafter"/>
</dbReference>
<dbReference type="GO" id="GO:0019903">
    <property type="term" value="F:protein phosphatase binding"/>
    <property type="evidence" value="ECO:0007669"/>
    <property type="project" value="TreeGrafter"/>
</dbReference>
<evidence type="ECO:0000256" key="14">
    <source>
        <dbReference type="SAM" id="SignalP"/>
    </source>
</evidence>
<evidence type="ECO:0000256" key="13">
    <source>
        <dbReference type="SAM" id="MobiDB-lite"/>
    </source>
</evidence>
<feature type="domain" description="Cadherin" evidence="15">
    <location>
        <begin position="78"/>
        <end position="148"/>
    </location>
</feature>
<dbReference type="InterPro" id="IPR020894">
    <property type="entry name" value="Cadherin_CS"/>
</dbReference>
<dbReference type="GO" id="GO:0000902">
    <property type="term" value="P:cell morphogenesis"/>
    <property type="evidence" value="ECO:0007669"/>
    <property type="project" value="TreeGrafter"/>
</dbReference>
<dbReference type="AlphaFoldDB" id="A0A7F8QP07"/>
<keyword evidence="3" id="KW-1003">Cell membrane</keyword>
<dbReference type="PROSITE" id="PS50268">
    <property type="entry name" value="CADHERIN_2"/>
    <property type="match status" value="3"/>
</dbReference>
<evidence type="ECO:0000256" key="7">
    <source>
        <dbReference type="ARBA" id="ARBA00022737"/>
    </source>
</evidence>
<dbReference type="Pfam" id="PF00028">
    <property type="entry name" value="Cadherin"/>
    <property type="match status" value="3"/>
</dbReference>
<keyword evidence="16" id="KW-1185">Reference proteome</keyword>
<evidence type="ECO:0000256" key="5">
    <source>
        <dbReference type="ARBA" id="ARBA00022723"/>
    </source>
</evidence>
<dbReference type="PROSITE" id="PS00232">
    <property type="entry name" value="CADHERIN_1"/>
    <property type="match status" value="1"/>
</dbReference>
<proteinExistence type="predicted"/>
<keyword evidence="5" id="KW-0479">Metal-binding</keyword>
<protein>
    <submittedName>
        <fullName evidence="17">Cadherin-5</fullName>
    </submittedName>
</protein>
<evidence type="ECO:0000256" key="1">
    <source>
        <dbReference type="ARBA" id="ARBA00004236"/>
    </source>
</evidence>
<dbReference type="RefSeq" id="XP_030882571.1">
    <property type="nucleotide sequence ID" value="XM_031026711.1"/>
</dbReference>
<dbReference type="FunFam" id="2.60.40.60:FF:000217">
    <property type="entry name" value="Cadherin 5"/>
    <property type="match status" value="1"/>
</dbReference>
<dbReference type="PANTHER" id="PTHR24027:SF89">
    <property type="entry name" value="CADHERIN-5"/>
    <property type="match status" value="1"/>
</dbReference>
<evidence type="ECO:0000256" key="8">
    <source>
        <dbReference type="ARBA" id="ARBA00022837"/>
    </source>
</evidence>
<dbReference type="SUPFAM" id="SSF49313">
    <property type="entry name" value="Cadherin-like"/>
    <property type="match status" value="3"/>
</dbReference>
<comment type="subcellular location">
    <subcellularLocation>
        <location evidence="2">Cell junction</location>
    </subcellularLocation>
    <subcellularLocation>
        <location evidence="1">Cell membrane</location>
    </subcellularLocation>
</comment>
<dbReference type="GO" id="GO:0007043">
    <property type="term" value="P:cell-cell junction assembly"/>
    <property type="evidence" value="ECO:0007669"/>
    <property type="project" value="TreeGrafter"/>
</dbReference>
<dbReference type="KEGG" id="lww:102739471"/>
<keyword evidence="10" id="KW-0472">Membrane</keyword>
<evidence type="ECO:0000256" key="12">
    <source>
        <dbReference type="PROSITE-ProRule" id="PRU00043"/>
    </source>
</evidence>
<dbReference type="CDD" id="cd11304">
    <property type="entry name" value="Cadherin_repeat"/>
    <property type="match status" value="3"/>
</dbReference>
<reference evidence="17" key="1">
    <citation type="submission" date="2025-08" db="UniProtKB">
        <authorList>
            <consortium name="RefSeq"/>
        </authorList>
    </citation>
    <scope>IDENTIFICATION</scope>
    <source>
        <tissue evidence="17">Liver</tissue>
    </source>
</reference>
<dbReference type="InterPro" id="IPR039808">
    <property type="entry name" value="Cadherin"/>
</dbReference>
<organism evidence="16 17">
    <name type="scientific">Leptonychotes weddellii</name>
    <name type="common">Weddell seal</name>
    <name type="synonym">Otaria weddellii</name>
    <dbReference type="NCBI Taxonomy" id="9713"/>
    <lineage>
        <taxon>Eukaryota</taxon>
        <taxon>Metazoa</taxon>
        <taxon>Chordata</taxon>
        <taxon>Craniata</taxon>
        <taxon>Vertebrata</taxon>
        <taxon>Euteleostomi</taxon>
        <taxon>Mammalia</taxon>
        <taxon>Eutheria</taxon>
        <taxon>Laurasiatheria</taxon>
        <taxon>Carnivora</taxon>
        <taxon>Caniformia</taxon>
        <taxon>Pinnipedia</taxon>
        <taxon>Phocidae</taxon>
        <taxon>Monachinae</taxon>
        <taxon>Lobodontini</taxon>
        <taxon>Leptonychotes</taxon>
    </lineage>
</organism>
<dbReference type="GO" id="GO:0044331">
    <property type="term" value="P:cell-cell adhesion mediated by cadherin"/>
    <property type="evidence" value="ECO:0007669"/>
    <property type="project" value="TreeGrafter"/>
</dbReference>
<dbReference type="GO" id="GO:0016342">
    <property type="term" value="C:catenin complex"/>
    <property type="evidence" value="ECO:0007669"/>
    <property type="project" value="TreeGrafter"/>
</dbReference>
<evidence type="ECO:0000256" key="11">
    <source>
        <dbReference type="ARBA" id="ARBA00023180"/>
    </source>
</evidence>
<evidence type="ECO:0000259" key="15">
    <source>
        <dbReference type="PROSITE" id="PS50268"/>
    </source>
</evidence>
<feature type="chain" id="PRO_5028941206" evidence="14">
    <location>
        <begin position="17"/>
        <end position="362"/>
    </location>
</feature>
<evidence type="ECO:0000313" key="17">
    <source>
        <dbReference type="RefSeq" id="XP_030882571.1"/>
    </source>
</evidence>